<dbReference type="AlphaFoldDB" id="A0AAV5UN42"/>
<evidence type="ECO:0000313" key="10">
    <source>
        <dbReference type="EMBL" id="GMT07753.1"/>
    </source>
</evidence>
<organism evidence="10 11">
    <name type="scientific">Pristionchus entomophagus</name>
    <dbReference type="NCBI Taxonomy" id="358040"/>
    <lineage>
        <taxon>Eukaryota</taxon>
        <taxon>Metazoa</taxon>
        <taxon>Ecdysozoa</taxon>
        <taxon>Nematoda</taxon>
        <taxon>Chromadorea</taxon>
        <taxon>Rhabditida</taxon>
        <taxon>Rhabditina</taxon>
        <taxon>Diplogasteromorpha</taxon>
        <taxon>Diplogasteroidea</taxon>
        <taxon>Neodiplogasteridae</taxon>
        <taxon>Pristionchus</taxon>
    </lineage>
</organism>
<feature type="domain" description="C2H2-type" evidence="9">
    <location>
        <begin position="313"/>
        <end position="340"/>
    </location>
</feature>
<evidence type="ECO:0000259" key="9">
    <source>
        <dbReference type="PROSITE" id="PS50157"/>
    </source>
</evidence>
<dbReference type="EMBL" id="BTSX01000006">
    <property type="protein sequence ID" value="GMT07753.1"/>
    <property type="molecule type" value="Genomic_DNA"/>
</dbReference>
<evidence type="ECO:0000256" key="2">
    <source>
        <dbReference type="ARBA" id="ARBA00022723"/>
    </source>
</evidence>
<comment type="caution">
    <text evidence="10">The sequence shown here is derived from an EMBL/GenBank/DDBJ whole genome shotgun (WGS) entry which is preliminary data.</text>
</comment>
<evidence type="ECO:0000313" key="11">
    <source>
        <dbReference type="Proteomes" id="UP001432027"/>
    </source>
</evidence>
<dbReference type="Pfam" id="PF00096">
    <property type="entry name" value="zf-C2H2"/>
    <property type="match status" value="4"/>
</dbReference>
<keyword evidence="5" id="KW-0862">Zinc</keyword>
<dbReference type="InterPro" id="IPR036236">
    <property type="entry name" value="Znf_C2H2_sf"/>
</dbReference>
<evidence type="ECO:0000256" key="7">
    <source>
        <dbReference type="PROSITE-ProRule" id="PRU00042"/>
    </source>
</evidence>
<evidence type="ECO:0000256" key="6">
    <source>
        <dbReference type="ARBA" id="ARBA00023242"/>
    </source>
</evidence>
<keyword evidence="6" id="KW-0539">Nucleus</keyword>
<sequence>MEVEELKVRYITELRKKKAVDLLMVLNRSDADPEQLKLASSFLKEKRLPVVKCSDNREASLRELTNLHLDSLKIGMDWLIKRELSPTATAAVKMEPNEAYEIMDTANSSDKKFHSSLPIFVSKSEITVSDIAVANGFCGYRNHSHITNRVKTEDEDEKDNIDLSSIYHDHKTYNENSLVSAKRGRSLGIREREGLESSAKVKRSMRSHVQEPAYAEGKIDVDEEEQEISPAIDHKRGAWSDDEESEELARLCDEGEDDSDDSRMPRNSRTKKVSPSETKPTQCDECGKSFTAAGTLRVHKLTHLEDDTAKRPYACDQCGKRFTQAGSLSVHRRMHMAKDDPRLLKFKSVWTCDICGKECRQRCTLAVHKKTHLGKEVTQEIERKKPFECGQCGRKFAKKRRCLQHEQLHSRDFPFNCKLCPRSFNIKKMYEHMNNHAKGTARVFFGEKVIRNHQCTLCPRRFRKDYDLAAHLKRHAYDTVGFSSDEDDVEVVERFFKCGKCCKSYDKRSKLRRHDAVVHGDLPHKCALCDRQYRMQSRLATHMKSVHGVEGEANSARPPAPPRSFKCEFCPSSFTSQFGLDKHKPKHAGPSSFKCSLCREEFRTFPLLDEHKKSAHDPQPYACKQCGKKFVELAELTEHKRIEKWMKAQGHGETPKH</sequence>
<feature type="domain" description="C2H2-type" evidence="9">
    <location>
        <begin position="387"/>
        <end position="414"/>
    </location>
</feature>
<feature type="domain" description="C2H2-type" evidence="9">
    <location>
        <begin position="524"/>
        <end position="552"/>
    </location>
</feature>
<protein>
    <recommendedName>
        <fullName evidence="9">C2H2-type domain-containing protein</fullName>
    </recommendedName>
</protein>
<dbReference type="PROSITE" id="PS00028">
    <property type="entry name" value="ZINC_FINGER_C2H2_1"/>
    <property type="match status" value="8"/>
</dbReference>
<evidence type="ECO:0000256" key="5">
    <source>
        <dbReference type="ARBA" id="ARBA00022833"/>
    </source>
</evidence>
<gene>
    <name evidence="10" type="ORF">PENTCL1PPCAC_29927</name>
</gene>
<dbReference type="Pfam" id="PF13912">
    <property type="entry name" value="zf-C2H2_6"/>
    <property type="match status" value="2"/>
</dbReference>
<dbReference type="FunFam" id="3.30.160.60:FF:000446">
    <property type="entry name" value="Zinc finger protein"/>
    <property type="match status" value="3"/>
</dbReference>
<feature type="domain" description="C2H2-type" evidence="9">
    <location>
        <begin position="593"/>
        <end position="621"/>
    </location>
</feature>
<evidence type="ECO:0000256" key="4">
    <source>
        <dbReference type="ARBA" id="ARBA00022771"/>
    </source>
</evidence>
<dbReference type="Proteomes" id="UP001432027">
    <property type="component" value="Unassembled WGS sequence"/>
</dbReference>
<feature type="domain" description="C2H2-type" evidence="9">
    <location>
        <begin position="350"/>
        <end position="377"/>
    </location>
</feature>
<comment type="subcellular location">
    <subcellularLocation>
        <location evidence="1">Nucleus</location>
    </subcellularLocation>
</comment>
<proteinExistence type="predicted"/>
<dbReference type="PANTHER" id="PTHR16515:SF66">
    <property type="entry name" value="C2H2-TYPE DOMAIN-CONTAINING PROTEIN"/>
    <property type="match status" value="1"/>
</dbReference>
<dbReference type="PANTHER" id="PTHR16515">
    <property type="entry name" value="PR DOMAIN ZINC FINGER PROTEIN"/>
    <property type="match status" value="1"/>
</dbReference>
<dbReference type="GO" id="GO:0008270">
    <property type="term" value="F:zinc ion binding"/>
    <property type="evidence" value="ECO:0007669"/>
    <property type="project" value="UniProtKB-KW"/>
</dbReference>
<evidence type="ECO:0000256" key="8">
    <source>
        <dbReference type="SAM" id="MobiDB-lite"/>
    </source>
</evidence>
<dbReference type="SMART" id="SM00355">
    <property type="entry name" value="ZnF_C2H2"/>
    <property type="match status" value="11"/>
</dbReference>
<dbReference type="Gene3D" id="3.30.160.60">
    <property type="entry name" value="Classic Zinc Finger"/>
    <property type="match status" value="7"/>
</dbReference>
<reference evidence="10" key="1">
    <citation type="submission" date="2023-10" db="EMBL/GenBank/DDBJ databases">
        <title>Genome assembly of Pristionchus species.</title>
        <authorList>
            <person name="Yoshida K."/>
            <person name="Sommer R.J."/>
        </authorList>
    </citation>
    <scope>NUCLEOTIDE SEQUENCE</scope>
    <source>
        <strain evidence="10">RS0144</strain>
    </source>
</reference>
<dbReference type="SUPFAM" id="SSF57667">
    <property type="entry name" value="beta-beta-alpha zinc fingers"/>
    <property type="match status" value="4"/>
</dbReference>
<keyword evidence="2" id="KW-0479">Metal-binding</keyword>
<dbReference type="GO" id="GO:0000122">
    <property type="term" value="P:negative regulation of transcription by RNA polymerase II"/>
    <property type="evidence" value="ECO:0007669"/>
    <property type="project" value="UniProtKB-ARBA"/>
</dbReference>
<evidence type="ECO:0000256" key="3">
    <source>
        <dbReference type="ARBA" id="ARBA00022737"/>
    </source>
</evidence>
<feature type="domain" description="C2H2-type" evidence="9">
    <location>
        <begin position="496"/>
        <end position="519"/>
    </location>
</feature>
<keyword evidence="4 7" id="KW-0863">Zinc-finger</keyword>
<feature type="region of interest" description="Disordered" evidence="8">
    <location>
        <begin position="193"/>
        <end position="285"/>
    </location>
</feature>
<dbReference type="InterPro" id="IPR013087">
    <property type="entry name" value="Znf_C2H2_type"/>
</dbReference>
<dbReference type="PROSITE" id="PS50157">
    <property type="entry name" value="ZINC_FINGER_C2H2_2"/>
    <property type="match status" value="10"/>
</dbReference>
<dbReference type="InterPro" id="IPR050331">
    <property type="entry name" value="Zinc_finger"/>
</dbReference>
<dbReference type="GO" id="GO:0005634">
    <property type="term" value="C:nucleus"/>
    <property type="evidence" value="ECO:0007669"/>
    <property type="project" value="UniProtKB-ARBA"/>
</dbReference>
<name>A0AAV5UN42_9BILA</name>
<keyword evidence="11" id="KW-1185">Reference proteome</keyword>
<feature type="domain" description="C2H2-type" evidence="9">
    <location>
        <begin position="281"/>
        <end position="308"/>
    </location>
</feature>
<evidence type="ECO:0000256" key="1">
    <source>
        <dbReference type="ARBA" id="ARBA00004123"/>
    </source>
</evidence>
<feature type="domain" description="C2H2-type" evidence="9">
    <location>
        <begin position="453"/>
        <end position="480"/>
    </location>
</feature>
<feature type="domain" description="C2H2-type" evidence="9">
    <location>
        <begin position="565"/>
        <end position="592"/>
    </location>
</feature>
<accession>A0AAV5UN42</accession>
<feature type="domain" description="C2H2-type" evidence="9">
    <location>
        <begin position="621"/>
        <end position="648"/>
    </location>
</feature>
<keyword evidence="3" id="KW-0677">Repeat</keyword>